<dbReference type="InterPro" id="IPR054195">
    <property type="entry name" value="DUF6900"/>
</dbReference>
<evidence type="ECO:0000313" key="3">
    <source>
        <dbReference type="EMBL" id="GEL75735.1"/>
    </source>
</evidence>
<evidence type="ECO:0000313" key="5">
    <source>
        <dbReference type="Proteomes" id="UP000198717"/>
    </source>
</evidence>
<dbReference type="Pfam" id="PF21841">
    <property type="entry name" value="DUF6900"/>
    <property type="match status" value="1"/>
</dbReference>
<feature type="domain" description="DUF6900" evidence="2">
    <location>
        <begin position="20"/>
        <end position="69"/>
    </location>
</feature>
<feature type="region of interest" description="Disordered" evidence="1">
    <location>
        <begin position="1"/>
        <end position="21"/>
    </location>
</feature>
<reference evidence="4 5" key="1">
    <citation type="submission" date="2016-10" db="EMBL/GenBank/DDBJ databases">
        <authorList>
            <person name="Varghese N."/>
            <person name="Submissions S."/>
        </authorList>
    </citation>
    <scope>NUCLEOTIDE SEQUENCE [LARGE SCALE GENOMIC DNA]</scope>
    <source>
        <strain evidence="4 5">DSM 2260</strain>
    </source>
</reference>
<feature type="region of interest" description="Disordered" evidence="1">
    <location>
        <begin position="69"/>
        <end position="89"/>
    </location>
</feature>
<reference evidence="3 6" key="2">
    <citation type="submission" date="2019-07" db="EMBL/GenBank/DDBJ databases">
        <title>Whole genome shotgun sequence of Myxococcus virescens NBRC 100334.</title>
        <authorList>
            <person name="Hosoyama A."/>
            <person name="Uohara A."/>
            <person name="Ohji S."/>
            <person name="Ichikawa N."/>
        </authorList>
    </citation>
    <scope>NUCLEOTIDE SEQUENCE [LARGE SCALE GENOMIC DNA]</scope>
    <source>
        <strain evidence="3 6">NBRC 100334</strain>
    </source>
</reference>
<protein>
    <recommendedName>
        <fullName evidence="2">DUF6900 domain-containing protein</fullName>
    </recommendedName>
</protein>
<gene>
    <name evidence="3" type="ORF">MVI01_75190</name>
    <name evidence="4" type="ORF">SAMN04488504_1453</name>
</gene>
<proteinExistence type="predicted"/>
<dbReference type="EMBL" id="FNAJ01000045">
    <property type="protein sequence ID" value="SDF38573.1"/>
    <property type="molecule type" value="Genomic_DNA"/>
</dbReference>
<feature type="compositionally biased region" description="Polar residues" evidence="1">
    <location>
        <begin position="79"/>
        <end position="89"/>
    </location>
</feature>
<comment type="caution">
    <text evidence="3">The sequence shown here is derived from an EMBL/GenBank/DDBJ whole genome shotgun (WGS) entry which is preliminary data.</text>
</comment>
<accession>A0A511HQR7</accession>
<dbReference type="RefSeq" id="WP_143043289.1">
    <property type="nucleotide sequence ID" value="NZ_BJVY01000138.1"/>
</dbReference>
<keyword evidence="5" id="KW-1185">Reference proteome</keyword>
<dbReference type="AlphaFoldDB" id="A0A511HQR7"/>
<evidence type="ECO:0000313" key="4">
    <source>
        <dbReference type="EMBL" id="SDF38573.1"/>
    </source>
</evidence>
<dbReference type="Proteomes" id="UP000198717">
    <property type="component" value="Unassembled WGS sequence"/>
</dbReference>
<evidence type="ECO:0000259" key="2">
    <source>
        <dbReference type="Pfam" id="PF21841"/>
    </source>
</evidence>
<organism evidence="3 6">
    <name type="scientific">Myxococcus virescens</name>
    <dbReference type="NCBI Taxonomy" id="83456"/>
    <lineage>
        <taxon>Bacteria</taxon>
        <taxon>Pseudomonadati</taxon>
        <taxon>Myxococcota</taxon>
        <taxon>Myxococcia</taxon>
        <taxon>Myxococcales</taxon>
        <taxon>Cystobacterineae</taxon>
        <taxon>Myxococcaceae</taxon>
        <taxon>Myxococcus</taxon>
    </lineage>
</organism>
<sequence>MTDTPEARSASEEQDIPPSRDAALERIANRHMGFDTLRTRIGPIDFREVAVWEVKDALEAAYQAGLDAAGSTRVAAPNQPKSPRNPSAQ</sequence>
<evidence type="ECO:0000313" key="6">
    <source>
        <dbReference type="Proteomes" id="UP000321224"/>
    </source>
</evidence>
<dbReference type="Proteomes" id="UP000321224">
    <property type="component" value="Unassembled WGS sequence"/>
</dbReference>
<dbReference type="EMBL" id="BJVY01000138">
    <property type="protein sequence ID" value="GEL75735.1"/>
    <property type="molecule type" value="Genomic_DNA"/>
</dbReference>
<name>A0A511HQR7_9BACT</name>
<feature type="compositionally biased region" description="Basic and acidic residues" evidence="1">
    <location>
        <begin position="1"/>
        <end position="11"/>
    </location>
</feature>
<evidence type="ECO:0000256" key="1">
    <source>
        <dbReference type="SAM" id="MobiDB-lite"/>
    </source>
</evidence>